<reference evidence="2 3" key="1">
    <citation type="journal article" date="2013" name="Genome Announc.">
        <title>Genome Sequence of an Epidemic Isolate of Mycobacterium abscessus subsp. bolletii from Rio de Janeiro, Brazil.</title>
        <authorList>
            <person name="Davidson R.M."/>
            <person name="Reynolds P.R."/>
            <person name="Farias-Hesson E."/>
            <person name="Duarte R.S."/>
            <person name="Jackson M."/>
            <person name="Strong M."/>
        </authorList>
    </citation>
    <scope>NUCLEOTIDE SEQUENCE [LARGE SCALE GENOMIC DNA]</scope>
    <source>
        <strain evidence="2 3">CRM-0020</strain>
    </source>
</reference>
<dbReference type="Gene3D" id="3.40.50.300">
    <property type="entry name" value="P-loop containing nucleotide triphosphate hydrolases"/>
    <property type="match status" value="1"/>
</dbReference>
<name>A0A829HP47_9MYCO</name>
<dbReference type="EMBL" id="ATFQ01000040">
    <property type="protein sequence ID" value="EPQ21000.1"/>
    <property type="molecule type" value="Genomic_DNA"/>
</dbReference>
<dbReference type="InterPro" id="IPR027417">
    <property type="entry name" value="P-loop_NTPase"/>
</dbReference>
<accession>A0A829HP47</accession>
<dbReference type="PANTHER" id="PTHR43384:SF14">
    <property type="entry name" value="ESX-1 SECRETION-ASSOCIATED PROTEIN ESPI"/>
    <property type="match status" value="1"/>
</dbReference>
<evidence type="ECO:0000259" key="1">
    <source>
        <dbReference type="Pfam" id="PF13614"/>
    </source>
</evidence>
<dbReference type="SUPFAM" id="SSF52540">
    <property type="entry name" value="P-loop containing nucleoside triphosphate hydrolases"/>
    <property type="match status" value="1"/>
</dbReference>
<dbReference type="GO" id="GO:0005524">
    <property type="term" value="F:ATP binding"/>
    <property type="evidence" value="ECO:0007669"/>
    <property type="project" value="TreeGrafter"/>
</dbReference>
<dbReference type="Proteomes" id="UP000014969">
    <property type="component" value="Unassembled WGS sequence"/>
</dbReference>
<gene>
    <name evidence="2" type="ORF">J108_23600</name>
</gene>
<organism evidence="2 3">
    <name type="scientific">Mycobacteroides abscessus subsp. bolletii CRM-0020</name>
    <dbReference type="NCBI Taxonomy" id="1306401"/>
    <lineage>
        <taxon>Bacteria</taxon>
        <taxon>Bacillati</taxon>
        <taxon>Actinomycetota</taxon>
        <taxon>Actinomycetes</taxon>
        <taxon>Mycobacteriales</taxon>
        <taxon>Mycobacteriaceae</taxon>
        <taxon>Mycobacteroides</taxon>
        <taxon>Mycobacteroides abscessus</taxon>
    </lineage>
</organism>
<dbReference type="PANTHER" id="PTHR43384">
    <property type="entry name" value="SEPTUM SITE-DETERMINING PROTEIN MIND HOMOLOG, CHLOROPLASTIC-RELATED"/>
    <property type="match status" value="1"/>
</dbReference>
<dbReference type="GO" id="GO:0051782">
    <property type="term" value="P:negative regulation of cell division"/>
    <property type="evidence" value="ECO:0007669"/>
    <property type="project" value="TreeGrafter"/>
</dbReference>
<dbReference type="InterPro" id="IPR050625">
    <property type="entry name" value="ParA/MinD_ATPase"/>
</dbReference>
<evidence type="ECO:0000313" key="2">
    <source>
        <dbReference type="EMBL" id="EPQ21000.1"/>
    </source>
</evidence>
<feature type="domain" description="AAA" evidence="1">
    <location>
        <begin position="47"/>
        <end position="203"/>
    </location>
</feature>
<comment type="caution">
    <text evidence="2">The sequence shown here is derived from an EMBL/GenBank/DDBJ whole genome shotgun (WGS) entry which is preliminary data.</text>
</comment>
<dbReference type="GO" id="GO:0005829">
    <property type="term" value="C:cytosol"/>
    <property type="evidence" value="ECO:0007669"/>
    <property type="project" value="TreeGrafter"/>
</dbReference>
<evidence type="ECO:0000313" key="3">
    <source>
        <dbReference type="Proteomes" id="UP000014969"/>
    </source>
</evidence>
<dbReference type="GO" id="GO:0016887">
    <property type="term" value="F:ATP hydrolysis activity"/>
    <property type="evidence" value="ECO:0007669"/>
    <property type="project" value="TreeGrafter"/>
</dbReference>
<dbReference type="Pfam" id="PF13614">
    <property type="entry name" value="AAA_31"/>
    <property type="match status" value="1"/>
</dbReference>
<dbReference type="GO" id="GO:0009898">
    <property type="term" value="C:cytoplasmic side of plasma membrane"/>
    <property type="evidence" value="ECO:0007669"/>
    <property type="project" value="TreeGrafter"/>
</dbReference>
<sequence length="304" mass="33500">MIEPKRGWRRGLYLSTFKLINPGESPIERLERDLRAQTARVITGTFIFAIYNPKGGSTKTTSTAGVGLTFADVRGTEVIVIDANPNKGKLAPRLDPTAQSNHQEMLRAVNSADEYHQDISQVRAHTGRSGDLDVLPGVGDDMENPVTYTPESLLETITVLRRKGYKVIGIDCGNSSTDPVTRLVLNIATALIVPAELRQDSVHDAKATFKWLAESGRAGLLGRSFLMLSDTMPKTSKDRLAAAEQVFEKTIWKEPIVVPFDPHLEPAGQIHLDQMQRETRLAHLKATAKLSKWYGLPPVPVVSQ</sequence>
<proteinExistence type="predicted"/>
<dbReference type="InterPro" id="IPR025669">
    <property type="entry name" value="AAA_dom"/>
</dbReference>
<dbReference type="AlphaFoldDB" id="A0A829HP47"/>
<protein>
    <recommendedName>
        <fullName evidence="1">AAA domain-containing protein</fullName>
    </recommendedName>
</protein>